<name>A0A1V1NYG0_9BACT</name>
<dbReference type="Gene3D" id="2.60.120.260">
    <property type="entry name" value="Galactose-binding domain-like"/>
    <property type="match status" value="1"/>
</dbReference>
<dbReference type="InterPro" id="IPR008979">
    <property type="entry name" value="Galactose-bd-like_sf"/>
</dbReference>
<feature type="domain" description="Xaa-Pro dipeptidyl-peptidase C-terminal" evidence="1">
    <location>
        <begin position="23"/>
        <end position="298"/>
    </location>
</feature>
<dbReference type="Proteomes" id="UP000189670">
    <property type="component" value="Unassembled WGS sequence"/>
</dbReference>
<protein>
    <recommendedName>
        <fullName evidence="1">Xaa-Pro dipeptidyl-peptidase C-terminal domain-containing protein</fullName>
    </recommendedName>
</protein>
<evidence type="ECO:0000313" key="2">
    <source>
        <dbReference type="EMBL" id="ETR67620.1"/>
    </source>
</evidence>
<gene>
    <name evidence="2" type="ORF">OMM_05044</name>
</gene>
<dbReference type="SUPFAM" id="SSF49785">
    <property type="entry name" value="Galactose-binding domain-like"/>
    <property type="match status" value="1"/>
</dbReference>
<reference evidence="3" key="1">
    <citation type="submission" date="2012-11" db="EMBL/GenBank/DDBJ databases">
        <authorList>
            <person name="Lucero-Rivera Y.E."/>
            <person name="Tovar-Ramirez D."/>
        </authorList>
    </citation>
    <scope>NUCLEOTIDE SEQUENCE [LARGE SCALE GENOMIC DNA]</scope>
    <source>
        <strain evidence="3">Araruama</strain>
    </source>
</reference>
<dbReference type="GO" id="GO:0008239">
    <property type="term" value="F:dipeptidyl-peptidase activity"/>
    <property type="evidence" value="ECO:0007669"/>
    <property type="project" value="InterPro"/>
</dbReference>
<comment type="caution">
    <text evidence="2">The sequence shown here is derived from an EMBL/GenBank/DDBJ whole genome shotgun (WGS) entry which is preliminary data.</text>
</comment>
<sequence>MPESRTENKTYYLSKKRPPAVINDWFSSMNYFNNYSLKENVSSKDYNTLFNPDFIHDPLLLHGIKSRSFIRWMPFGVPALPAHFSKFVLNKNIDSTMPYEDERLDELGVLTFTTSVLEEDVEIVGPLKLTFWAKTEFPMPLTDAIKQAMVNEINKYYNFNEDTILLLDHPMRKDVQWVIEINDVYPGGRAKNITSGWLSAWHRPYDPNESPDVKDHQIDPNYVAFDPFYVTPHKNPKPIEEGHIYPYVVEIWPTVNVFKAGHKIRISISGSDFPHFIPNFRTSTNTLIIDQDHPASLEFSVANKQDEGNTWKWIDNIFEYLHKPAEEVKSGSVTGSLSTAFAGHEDIKVANAIVSFEDSNLTATTDSKGQFKFKNVPSGKKKVLFTAPGLESMAMTINVPENEMLTLVNIPKMTTESVIQKQFSEK</sequence>
<dbReference type="AlphaFoldDB" id="A0A1V1NYG0"/>
<organism evidence="2 3">
    <name type="scientific">Candidatus Magnetoglobus multicellularis str. Araruama</name>
    <dbReference type="NCBI Taxonomy" id="890399"/>
    <lineage>
        <taxon>Bacteria</taxon>
        <taxon>Pseudomonadati</taxon>
        <taxon>Thermodesulfobacteriota</taxon>
        <taxon>Desulfobacteria</taxon>
        <taxon>Desulfobacterales</taxon>
        <taxon>Desulfobacteraceae</taxon>
        <taxon>Candidatus Magnetoglobus</taxon>
    </lineage>
</organism>
<dbReference type="InterPro" id="IPR008969">
    <property type="entry name" value="CarboxyPept-like_regulatory"/>
</dbReference>
<dbReference type="SUPFAM" id="SSF49464">
    <property type="entry name" value="Carboxypeptidase regulatory domain-like"/>
    <property type="match status" value="1"/>
</dbReference>
<dbReference type="InterPro" id="IPR013736">
    <property type="entry name" value="Xaa-Pro_dipept_C"/>
</dbReference>
<proteinExistence type="predicted"/>
<dbReference type="SMART" id="SM00939">
    <property type="entry name" value="PepX_C"/>
    <property type="match status" value="1"/>
</dbReference>
<evidence type="ECO:0000259" key="1">
    <source>
        <dbReference type="SMART" id="SM00939"/>
    </source>
</evidence>
<dbReference type="Gene3D" id="2.60.40.1120">
    <property type="entry name" value="Carboxypeptidase-like, regulatory domain"/>
    <property type="match status" value="1"/>
</dbReference>
<dbReference type="Pfam" id="PF08530">
    <property type="entry name" value="PepX_C"/>
    <property type="match status" value="1"/>
</dbReference>
<evidence type="ECO:0000313" key="3">
    <source>
        <dbReference type="Proteomes" id="UP000189670"/>
    </source>
</evidence>
<accession>A0A1V1NYG0</accession>
<dbReference type="EMBL" id="ATBP01001291">
    <property type="protein sequence ID" value="ETR67620.1"/>
    <property type="molecule type" value="Genomic_DNA"/>
</dbReference>